<feature type="region of interest" description="Disordered" evidence="1">
    <location>
        <begin position="1"/>
        <end position="54"/>
    </location>
</feature>
<evidence type="ECO:0000313" key="2">
    <source>
        <dbReference type="EMBL" id="CAD7279825.1"/>
    </source>
</evidence>
<dbReference type="Proteomes" id="UP000678499">
    <property type="component" value="Unassembled WGS sequence"/>
</dbReference>
<sequence length="280" mass="31096">MLGQFISNGVKPGHDDDNDGNEATAAAHVDPKFPTPTSSSSLSSSTPSSSLSAREREYEKLAKLFLRVAEQFKENRGYSAGFGASDVPGGSSSSKPAAEGLMLTNNRRRHSFNPDFHVAQRLMKPQHKVRHHQKLDESLKAETIMQPRMPNSAIHMPAFPKTGLASFLPGTSAVAPTMTERSRIDGKGLLWRRADVPLKYKVEDTKSPARLVRRIDAFLQTLPSRKTQTQTNVKADQGDDEEFVSESAKNDETPRVPAEANLAARFGLRRTKSRRRHFFR</sequence>
<dbReference type="EMBL" id="CAJPEX010001806">
    <property type="protein sequence ID" value="CAG0919977.1"/>
    <property type="molecule type" value="Genomic_DNA"/>
</dbReference>
<protein>
    <submittedName>
        <fullName evidence="2">Uncharacterized protein</fullName>
    </submittedName>
</protein>
<keyword evidence="3" id="KW-1185">Reference proteome</keyword>
<reference evidence="2" key="1">
    <citation type="submission" date="2020-11" db="EMBL/GenBank/DDBJ databases">
        <authorList>
            <person name="Tran Van P."/>
        </authorList>
    </citation>
    <scope>NUCLEOTIDE SEQUENCE</scope>
</reference>
<accession>A0A7R9BSP8</accession>
<evidence type="ECO:0000256" key="1">
    <source>
        <dbReference type="SAM" id="MobiDB-lite"/>
    </source>
</evidence>
<proteinExistence type="predicted"/>
<dbReference type="AlphaFoldDB" id="A0A7R9BSP8"/>
<gene>
    <name evidence="2" type="ORF">NMOB1V02_LOCUS7490</name>
</gene>
<feature type="region of interest" description="Disordered" evidence="1">
    <location>
        <begin position="226"/>
        <end position="257"/>
    </location>
</feature>
<name>A0A7R9BSP8_9CRUS</name>
<feature type="compositionally biased region" description="Low complexity" evidence="1">
    <location>
        <begin position="35"/>
        <end position="52"/>
    </location>
</feature>
<organism evidence="2">
    <name type="scientific">Notodromas monacha</name>
    <dbReference type="NCBI Taxonomy" id="399045"/>
    <lineage>
        <taxon>Eukaryota</taxon>
        <taxon>Metazoa</taxon>
        <taxon>Ecdysozoa</taxon>
        <taxon>Arthropoda</taxon>
        <taxon>Crustacea</taxon>
        <taxon>Oligostraca</taxon>
        <taxon>Ostracoda</taxon>
        <taxon>Podocopa</taxon>
        <taxon>Podocopida</taxon>
        <taxon>Cypridocopina</taxon>
        <taxon>Cypridoidea</taxon>
        <taxon>Cyprididae</taxon>
        <taxon>Notodromas</taxon>
    </lineage>
</organism>
<evidence type="ECO:0000313" key="3">
    <source>
        <dbReference type="Proteomes" id="UP000678499"/>
    </source>
</evidence>
<dbReference type="EMBL" id="OA883843">
    <property type="protein sequence ID" value="CAD7279825.1"/>
    <property type="molecule type" value="Genomic_DNA"/>
</dbReference>